<sequence>MQGTEAATLHFRFWVANAIPGGVGSWALDPFGPGERVTLGRGLVNQLVAPLVEGRAIFFNLKLIFFLRKFASVPVGATAEKYYWTSILDMFWAQQTTA</sequence>
<organism evidence="1 2">
    <name type="scientific">Cuscuta campestris</name>
    <dbReference type="NCBI Taxonomy" id="132261"/>
    <lineage>
        <taxon>Eukaryota</taxon>
        <taxon>Viridiplantae</taxon>
        <taxon>Streptophyta</taxon>
        <taxon>Embryophyta</taxon>
        <taxon>Tracheophyta</taxon>
        <taxon>Spermatophyta</taxon>
        <taxon>Magnoliopsida</taxon>
        <taxon>eudicotyledons</taxon>
        <taxon>Gunneridae</taxon>
        <taxon>Pentapetalae</taxon>
        <taxon>asterids</taxon>
        <taxon>lamiids</taxon>
        <taxon>Solanales</taxon>
        <taxon>Convolvulaceae</taxon>
        <taxon>Cuscuteae</taxon>
        <taxon>Cuscuta</taxon>
        <taxon>Cuscuta subgen. Grammica</taxon>
        <taxon>Cuscuta sect. Cleistogrammica</taxon>
    </lineage>
</organism>
<dbReference type="OrthoDB" id="1748989at2759"/>
<protein>
    <submittedName>
        <fullName evidence="1">Uncharacterized protein</fullName>
    </submittedName>
</protein>
<dbReference type="EMBL" id="OOIL02003480">
    <property type="protein sequence ID" value="VFQ88064.1"/>
    <property type="molecule type" value="Genomic_DNA"/>
</dbReference>
<evidence type="ECO:0000313" key="2">
    <source>
        <dbReference type="Proteomes" id="UP000595140"/>
    </source>
</evidence>
<keyword evidence="2" id="KW-1185">Reference proteome</keyword>
<reference evidence="1 2" key="1">
    <citation type="submission" date="2018-04" db="EMBL/GenBank/DDBJ databases">
        <authorList>
            <person name="Vogel A."/>
        </authorList>
    </citation>
    <scope>NUCLEOTIDE SEQUENCE [LARGE SCALE GENOMIC DNA]</scope>
</reference>
<dbReference type="Proteomes" id="UP000595140">
    <property type="component" value="Unassembled WGS sequence"/>
</dbReference>
<accession>A0A484MJ47</accession>
<dbReference type="AlphaFoldDB" id="A0A484MJ47"/>
<name>A0A484MJ47_9ASTE</name>
<proteinExistence type="predicted"/>
<gene>
    <name evidence="1" type="ORF">CCAM_LOCUS29840</name>
</gene>
<evidence type="ECO:0000313" key="1">
    <source>
        <dbReference type="EMBL" id="VFQ88064.1"/>
    </source>
</evidence>